<dbReference type="Pfam" id="PF07707">
    <property type="entry name" value="BACK"/>
    <property type="match status" value="1"/>
</dbReference>
<dbReference type="OrthoDB" id="45365at2759"/>
<dbReference type="EMBL" id="LNIX01000004">
    <property type="protein sequence ID" value="OXA55630.1"/>
    <property type="molecule type" value="Genomic_DNA"/>
</dbReference>
<dbReference type="PANTHER" id="PTHR45774">
    <property type="entry name" value="BTB/POZ DOMAIN-CONTAINING"/>
    <property type="match status" value="1"/>
</dbReference>
<name>A0A226EDY6_FOLCA</name>
<organism evidence="2 3">
    <name type="scientific">Folsomia candida</name>
    <name type="common">Springtail</name>
    <dbReference type="NCBI Taxonomy" id="158441"/>
    <lineage>
        <taxon>Eukaryota</taxon>
        <taxon>Metazoa</taxon>
        <taxon>Ecdysozoa</taxon>
        <taxon>Arthropoda</taxon>
        <taxon>Hexapoda</taxon>
        <taxon>Collembola</taxon>
        <taxon>Entomobryomorpha</taxon>
        <taxon>Isotomoidea</taxon>
        <taxon>Isotomidae</taxon>
        <taxon>Proisotominae</taxon>
        <taxon>Folsomia</taxon>
    </lineage>
</organism>
<dbReference type="Proteomes" id="UP000198287">
    <property type="component" value="Unassembled WGS sequence"/>
</dbReference>
<keyword evidence="3" id="KW-1185">Reference proteome</keyword>
<dbReference type="Gene3D" id="3.30.710.10">
    <property type="entry name" value="Potassium Channel Kv1.1, Chain A"/>
    <property type="match status" value="1"/>
</dbReference>
<dbReference type="InterPro" id="IPR000210">
    <property type="entry name" value="BTB/POZ_dom"/>
</dbReference>
<dbReference type="Gene3D" id="1.25.40.420">
    <property type="match status" value="1"/>
</dbReference>
<dbReference type="Pfam" id="PF00651">
    <property type="entry name" value="BTB"/>
    <property type="match status" value="1"/>
</dbReference>
<gene>
    <name evidence="2" type="ORF">Fcan01_09629</name>
</gene>
<dbReference type="PANTHER" id="PTHR45774:SF3">
    <property type="entry name" value="BTB (POZ) DOMAIN-CONTAINING 2B-RELATED"/>
    <property type="match status" value="1"/>
</dbReference>
<dbReference type="GO" id="GO:0000932">
    <property type="term" value="C:P-body"/>
    <property type="evidence" value="ECO:0007669"/>
    <property type="project" value="TreeGrafter"/>
</dbReference>
<dbReference type="PROSITE" id="PS50097">
    <property type="entry name" value="BTB"/>
    <property type="match status" value="1"/>
</dbReference>
<dbReference type="InterPro" id="IPR011333">
    <property type="entry name" value="SKP1/BTB/POZ_sf"/>
</dbReference>
<dbReference type="SMART" id="SM00225">
    <property type="entry name" value="BTB"/>
    <property type="match status" value="1"/>
</dbReference>
<evidence type="ECO:0000313" key="3">
    <source>
        <dbReference type="Proteomes" id="UP000198287"/>
    </source>
</evidence>
<protein>
    <submittedName>
        <fullName evidence="2">BTB/POZ domain-containing protein 2</fullName>
    </submittedName>
</protein>
<comment type="caution">
    <text evidence="2">The sequence shown here is derived from an EMBL/GenBank/DDBJ whole genome shotgun (WGS) entry which is preliminary data.</text>
</comment>
<evidence type="ECO:0000313" key="2">
    <source>
        <dbReference type="EMBL" id="OXA55630.1"/>
    </source>
</evidence>
<dbReference type="GO" id="GO:0005829">
    <property type="term" value="C:cytosol"/>
    <property type="evidence" value="ECO:0007669"/>
    <property type="project" value="TreeGrafter"/>
</dbReference>
<dbReference type="GO" id="GO:0022008">
    <property type="term" value="P:neurogenesis"/>
    <property type="evidence" value="ECO:0007669"/>
    <property type="project" value="TreeGrafter"/>
</dbReference>
<dbReference type="OMA" id="WARHECE"/>
<sequence length="420" mass="47557">MSSDWRLPFATGREQFHYVFHNGTFSDVNLVIDGVDISAVDKQVIPSHSLVLKVRSSVFEKLLEKIPIGSGGRREITIQGFEASEVKKFIQFLYTDELETGSPHEAQKILHLAKKYKVHGLVSRCTAYLLSTLSPKCATSIFQAAKDHNEIELEGKALQFIINNATEVLEEDDFSSLSQINLCEVLDKNELDINEIDLFLGILKWARKECTRYKIQDTPKHIRLVLKEALNLIRFPTMTKEDFAEKVVPTGVLSEREVTEVNRYFDATPENRQFVVPSTFSSKPRIGFGQEEWLDLTKTDEQNHKLLAKFALKKVRSNSGNTATNPKSVRVSSVIVEIETKPDSMTLDKLQDEIFKITKYGLYWGAGSVTPENKLLVSFAAEENRSYGVGSVIEEIQDGFPDQVKLAYVKSYKDDITIHL</sequence>
<feature type="domain" description="BTB" evidence="1">
    <location>
        <begin position="26"/>
        <end position="102"/>
    </location>
</feature>
<dbReference type="SMART" id="SM00875">
    <property type="entry name" value="BACK"/>
    <property type="match status" value="1"/>
</dbReference>
<dbReference type="AlphaFoldDB" id="A0A226EDY6"/>
<accession>A0A226EDY6</accession>
<dbReference type="InterPro" id="IPR011705">
    <property type="entry name" value="BACK"/>
</dbReference>
<proteinExistence type="predicted"/>
<dbReference type="SUPFAM" id="SSF54695">
    <property type="entry name" value="POZ domain"/>
    <property type="match status" value="1"/>
</dbReference>
<evidence type="ECO:0000259" key="1">
    <source>
        <dbReference type="PROSITE" id="PS50097"/>
    </source>
</evidence>
<reference evidence="2 3" key="1">
    <citation type="submission" date="2015-12" db="EMBL/GenBank/DDBJ databases">
        <title>The genome of Folsomia candida.</title>
        <authorList>
            <person name="Faddeeva A."/>
            <person name="Derks M.F."/>
            <person name="Anvar Y."/>
            <person name="Smit S."/>
            <person name="Van Straalen N."/>
            <person name="Roelofs D."/>
        </authorList>
    </citation>
    <scope>NUCLEOTIDE SEQUENCE [LARGE SCALE GENOMIC DNA]</scope>
    <source>
        <strain evidence="2 3">VU population</strain>
        <tissue evidence="2">Whole body</tissue>
    </source>
</reference>